<proteinExistence type="inferred from homology"/>
<dbReference type="OrthoDB" id="9775759at2"/>
<name>A0A5B8U3H9_9ACTN</name>
<dbReference type="GO" id="GO:0005737">
    <property type="term" value="C:cytoplasm"/>
    <property type="evidence" value="ECO:0007669"/>
    <property type="project" value="TreeGrafter"/>
</dbReference>
<gene>
    <name evidence="4" type="ORF">FSW04_07290</name>
</gene>
<sequence>MTPQRYDLAITGGDVVLDGGEPTRVDIGVVDGRIATLTDQPIDADEQLDATGRIVLPGVVDEHFHVFRGYPWETYENATRAAAKGGVTTVVDMPLDQPTTVTAAALEDKLAAIEHACHVDYATFGGYLPEDPDEMTAMAAAGAGCFKLFTGGVAPPGMYPGVDDGQLLDALRRAAALGLTTTVHCENAGIVDFETARLQGEGRTDMAAWDDARPWFAEVAAAHTVALLAKVTGARVVIAHASSPQTVEMVAAMRRQGADVWSETCHHYLCSTKDDARKDGRLKWNPPTREADQVARLWELVKSGDVHAIGTDHAPLPNVAGADVWDQLPGAGNAVEIVLPVFATDAIHTHGLTFGRVAELMSATPAKLFGLYPRKGAIRIGSDADLVVVDPDGSKVLDAAELEYHQQEKWSPFHGRTLRVLPLHTVLRGRVIVRDGEVLGTPGDGVHLRPEPSTAAVPTPS</sequence>
<dbReference type="GO" id="GO:0004038">
    <property type="term" value="F:allantoinase activity"/>
    <property type="evidence" value="ECO:0007669"/>
    <property type="project" value="TreeGrafter"/>
</dbReference>
<feature type="domain" description="Amidohydrolase-related" evidence="3">
    <location>
        <begin position="54"/>
        <end position="395"/>
    </location>
</feature>
<dbReference type="AlphaFoldDB" id="A0A5B8U3H9"/>
<accession>A0A5B8U3H9</accession>
<keyword evidence="4" id="KW-0378">Hydrolase</keyword>
<dbReference type="SUPFAM" id="SSF51556">
    <property type="entry name" value="Metallo-dependent hydrolases"/>
    <property type="match status" value="1"/>
</dbReference>
<feature type="region of interest" description="Disordered" evidence="2">
    <location>
        <begin position="442"/>
        <end position="461"/>
    </location>
</feature>
<dbReference type="GO" id="GO:0006145">
    <property type="term" value="P:purine nucleobase catabolic process"/>
    <property type="evidence" value="ECO:0007669"/>
    <property type="project" value="TreeGrafter"/>
</dbReference>
<dbReference type="InterPro" id="IPR032466">
    <property type="entry name" value="Metal_Hydrolase"/>
</dbReference>
<evidence type="ECO:0000256" key="2">
    <source>
        <dbReference type="SAM" id="MobiDB-lite"/>
    </source>
</evidence>
<keyword evidence="5" id="KW-1185">Reference proteome</keyword>
<dbReference type="PANTHER" id="PTHR43668">
    <property type="entry name" value="ALLANTOINASE"/>
    <property type="match status" value="1"/>
</dbReference>
<dbReference type="Gene3D" id="3.20.20.140">
    <property type="entry name" value="Metal-dependent hydrolases"/>
    <property type="match status" value="1"/>
</dbReference>
<reference evidence="4 5" key="1">
    <citation type="journal article" date="2018" name="J. Microbiol.">
        <title>Baekduia soli gen. nov., sp. nov., a novel bacterium isolated from the soil of Baekdu Mountain and proposal of a novel family name, Baekduiaceae fam. nov.</title>
        <authorList>
            <person name="An D.S."/>
            <person name="Siddiqi M.Z."/>
            <person name="Kim K.H."/>
            <person name="Yu H.S."/>
            <person name="Im W.T."/>
        </authorList>
    </citation>
    <scope>NUCLEOTIDE SEQUENCE [LARGE SCALE GENOMIC DNA]</scope>
    <source>
        <strain evidence="4 5">BR7-21</strain>
    </source>
</reference>
<dbReference type="Proteomes" id="UP000321805">
    <property type="component" value="Chromosome"/>
</dbReference>
<evidence type="ECO:0000313" key="5">
    <source>
        <dbReference type="Proteomes" id="UP000321805"/>
    </source>
</evidence>
<dbReference type="EMBL" id="CP042430">
    <property type="protein sequence ID" value="QEC47405.1"/>
    <property type="molecule type" value="Genomic_DNA"/>
</dbReference>
<dbReference type="KEGG" id="bsol:FSW04_07290"/>
<dbReference type="Gene3D" id="2.30.40.10">
    <property type="entry name" value="Urease, subunit C, domain 1"/>
    <property type="match status" value="1"/>
</dbReference>
<organism evidence="4 5">
    <name type="scientific">Baekduia soli</name>
    <dbReference type="NCBI Taxonomy" id="496014"/>
    <lineage>
        <taxon>Bacteria</taxon>
        <taxon>Bacillati</taxon>
        <taxon>Actinomycetota</taxon>
        <taxon>Thermoleophilia</taxon>
        <taxon>Solirubrobacterales</taxon>
        <taxon>Baekduiaceae</taxon>
        <taxon>Baekduia</taxon>
    </lineage>
</organism>
<dbReference type="InterPro" id="IPR050138">
    <property type="entry name" value="DHOase/Allantoinase_Hydrolase"/>
</dbReference>
<dbReference type="InterPro" id="IPR006680">
    <property type="entry name" value="Amidohydro-rel"/>
</dbReference>
<dbReference type="RefSeq" id="WP_146917819.1">
    <property type="nucleotide sequence ID" value="NZ_CP042430.1"/>
</dbReference>
<dbReference type="PANTHER" id="PTHR43668:SF2">
    <property type="entry name" value="ALLANTOINASE"/>
    <property type="match status" value="1"/>
</dbReference>
<comment type="similarity">
    <text evidence="1">Belongs to the metallo-dependent hydrolases superfamily. Hydantoinase/dihydropyrimidinase family.</text>
</comment>
<evidence type="ECO:0000256" key="1">
    <source>
        <dbReference type="ARBA" id="ARBA00008829"/>
    </source>
</evidence>
<evidence type="ECO:0000259" key="3">
    <source>
        <dbReference type="Pfam" id="PF01979"/>
    </source>
</evidence>
<dbReference type="FunFam" id="3.20.20.140:FF:000174">
    <property type="entry name" value="Dihydropyrimidinase-related protein 2"/>
    <property type="match status" value="1"/>
</dbReference>
<protein>
    <submittedName>
        <fullName evidence="4">Amidohydrolase family protein</fullName>
    </submittedName>
</protein>
<dbReference type="SUPFAM" id="SSF51338">
    <property type="entry name" value="Composite domain of metallo-dependent hydrolases"/>
    <property type="match status" value="1"/>
</dbReference>
<dbReference type="InterPro" id="IPR011059">
    <property type="entry name" value="Metal-dep_hydrolase_composite"/>
</dbReference>
<dbReference type="Pfam" id="PF01979">
    <property type="entry name" value="Amidohydro_1"/>
    <property type="match status" value="1"/>
</dbReference>
<evidence type="ECO:0000313" key="4">
    <source>
        <dbReference type="EMBL" id="QEC47405.1"/>
    </source>
</evidence>